<keyword evidence="10" id="KW-1185">Reference proteome</keyword>
<dbReference type="Proteomes" id="UP001141806">
    <property type="component" value="Unassembled WGS sequence"/>
</dbReference>
<feature type="transmembrane region" description="Helical" evidence="7">
    <location>
        <begin position="304"/>
        <end position="325"/>
    </location>
</feature>
<feature type="transmembrane region" description="Helical" evidence="7">
    <location>
        <begin position="493"/>
        <end position="516"/>
    </location>
</feature>
<evidence type="ECO:0000259" key="8">
    <source>
        <dbReference type="Pfam" id="PF01490"/>
    </source>
</evidence>
<dbReference type="OrthoDB" id="655540at2759"/>
<organism evidence="9 10">
    <name type="scientific">Protea cynaroides</name>
    <dbReference type="NCBI Taxonomy" id="273540"/>
    <lineage>
        <taxon>Eukaryota</taxon>
        <taxon>Viridiplantae</taxon>
        <taxon>Streptophyta</taxon>
        <taxon>Embryophyta</taxon>
        <taxon>Tracheophyta</taxon>
        <taxon>Spermatophyta</taxon>
        <taxon>Magnoliopsida</taxon>
        <taxon>Proteales</taxon>
        <taxon>Proteaceae</taxon>
        <taxon>Protea</taxon>
    </lineage>
</organism>
<dbReference type="AlphaFoldDB" id="A0A9Q0KNS0"/>
<evidence type="ECO:0000313" key="9">
    <source>
        <dbReference type="EMBL" id="KAJ4973901.1"/>
    </source>
</evidence>
<feature type="domain" description="Amino acid transporter transmembrane" evidence="8">
    <location>
        <begin position="310"/>
        <end position="653"/>
    </location>
</feature>
<evidence type="ECO:0000256" key="5">
    <source>
        <dbReference type="ARBA" id="ARBA00022989"/>
    </source>
</evidence>
<feature type="transmembrane region" description="Helical" evidence="7">
    <location>
        <begin position="90"/>
        <end position="114"/>
    </location>
</feature>
<accession>A0A9Q0KNS0</accession>
<name>A0A9Q0KNS0_9MAGN</name>
<keyword evidence="5 7" id="KW-1133">Transmembrane helix</keyword>
<feature type="transmembrane region" description="Helical" evidence="7">
    <location>
        <begin position="601"/>
        <end position="620"/>
    </location>
</feature>
<protein>
    <recommendedName>
        <fullName evidence="8">Amino acid transporter transmembrane domain-containing protein</fullName>
    </recommendedName>
</protein>
<feature type="transmembrane region" description="Helical" evidence="7">
    <location>
        <begin position="273"/>
        <end position="292"/>
    </location>
</feature>
<dbReference type="GO" id="GO:0016020">
    <property type="term" value="C:membrane"/>
    <property type="evidence" value="ECO:0007669"/>
    <property type="project" value="UniProtKB-SubCell"/>
</dbReference>
<dbReference type="PANTHER" id="PTHR48017">
    <property type="entry name" value="OS05G0424000 PROTEIN-RELATED"/>
    <property type="match status" value="1"/>
</dbReference>
<feature type="transmembrane region" description="Helical" evidence="7">
    <location>
        <begin position="24"/>
        <end position="44"/>
    </location>
</feature>
<evidence type="ECO:0000256" key="4">
    <source>
        <dbReference type="ARBA" id="ARBA00022970"/>
    </source>
</evidence>
<comment type="subcellular location">
    <subcellularLocation>
        <location evidence="1">Membrane</location>
    </subcellularLocation>
</comment>
<evidence type="ECO:0000256" key="7">
    <source>
        <dbReference type="SAM" id="Phobius"/>
    </source>
</evidence>
<keyword evidence="6 7" id="KW-0472">Membrane</keyword>
<keyword evidence="3 7" id="KW-0812">Transmembrane</keyword>
<dbReference type="Pfam" id="PF01490">
    <property type="entry name" value="Aa_trans"/>
    <property type="match status" value="1"/>
</dbReference>
<comment type="caution">
    <text evidence="9">The sequence shown here is derived from an EMBL/GenBank/DDBJ whole genome shotgun (WGS) entry which is preliminary data.</text>
</comment>
<feature type="transmembrane region" description="Helical" evidence="7">
    <location>
        <begin position="247"/>
        <end position="267"/>
    </location>
</feature>
<feature type="transmembrane region" description="Helical" evidence="7">
    <location>
        <begin position="632"/>
        <end position="652"/>
    </location>
</feature>
<keyword evidence="2" id="KW-0813">Transport</keyword>
<evidence type="ECO:0000256" key="6">
    <source>
        <dbReference type="ARBA" id="ARBA00023136"/>
    </source>
</evidence>
<feature type="transmembrane region" description="Helical" evidence="7">
    <location>
        <begin position="165"/>
        <end position="188"/>
    </location>
</feature>
<sequence>MDAHPRVKTYPDIGEVAFGYKGKALISTFMYLELYLIATEFLILEGDNLEKLFPNMSYQVAGLKIGGKQGFVLFAALAILPTTWLRNLGVLAYVSAGGVVASVVVVASVAWAGAVDGVGFHEKGKLLSLAGLPTAISLYAFSYSGHAVFPDICTSMKDKTQFPKVLAICFTLCTLNYGTMAVLGYLMYGGGVQSQVTLNLPLGKFSSKLAIYTTLVNPFTKYAIMTNPISTAIEDWGPFRNSRPMSLLIRTVLLISNVVVALSIPFFGYLMAFIGAFLSVVVSILLPCICYLKIFKGSRSFGSELVIICGILLLGVTVAVLGLLLRRCMDAHPRVKTYPDIGEVAFGYKGKALISTFMYLELYLIATEFLILEGDNLEKLFPNMSYQVAGLKIGGKQGFVLFAALAILPTTWLRNLGVLAYVSAGGVVASVVVVASVAWAGAVDGVGFHEKGKLLSLAGLPTAISLYAFSYSGHAVFPDICTSMKDKTQFPKVLAICFTLCTLNYGTMAVLGYLMYGGGVQSQVTLNLPLGKFSSKLAIYTTLVNPFTKYAIMTNPISTAIEDWGPFRNSRPMSLLIRTVLLISNVVVALSIPFFGYLMAFIGAFLSVVVSILLPCICYLKIFKGSRSFGSELVIICGILLLGITVAVIGTYTSVRQIVTHL</sequence>
<evidence type="ECO:0000256" key="3">
    <source>
        <dbReference type="ARBA" id="ARBA00022692"/>
    </source>
</evidence>
<evidence type="ECO:0000256" key="2">
    <source>
        <dbReference type="ARBA" id="ARBA00022448"/>
    </source>
</evidence>
<evidence type="ECO:0000256" key="1">
    <source>
        <dbReference type="ARBA" id="ARBA00004370"/>
    </source>
</evidence>
<dbReference type="EMBL" id="JAMYWD010000004">
    <property type="protein sequence ID" value="KAJ4973901.1"/>
    <property type="molecule type" value="Genomic_DNA"/>
</dbReference>
<keyword evidence="4" id="KW-0029">Amino-acid transport</keyword>
<feature type="transmembrane region" description="Helical" evidence="7">
    <location>
        <begin position="418"/>
        <end position="442"/>
    </location>
</feature>
<feature type="transmembrane region" description="Helical" evidence="7">
    <location>
        <begin position="352"/>
        <end position="372"/>
    </location>
</feature>
<dbReference type="GO" id="GO:0006865">
    <property type="term" value="P:amino acid transport"/>
    <property type="evidence" value="ECO:0007669"/>
    <property type="project" value="UniProtKB-KW"/>
</dbReference>
<feature type="transmembrane region" description="Helical" evidence="7">
    <location>
        <begin position="454"/>
        <end position="473"/>
    </location>
</feature>
<reference evidence="9" key="1">
    <citation type="journal article" date="2023" name="Plant J.">
        <title>The genome of the king protea, Protea cynaroides.</title>
        <authorList>
            <person name="Chang J."/>
            <person name="Duong T.A."/>
            <person name="Schoeman C."/>
            <person name="Ma X."/>
            <person name="Roodt D."/>
            <person name="Barker N."/>
            <person name="Li Z."/>
            <person name="Van de Peer Y."/>
            <person name="Mizrachi E."/>
        </authorList>
    </citation>
    <scope>NUCLEOTIDE SEQUENCE</scope>
    <source>
        <tissue evidence="9">Young leaves</tissue>
    </source>
</reference>
<dbReference type="InterPro" id="IPR013057">
    <property type="entry name" value="AA_transpt_TM"/>
</dbReference>
<gene>
    <name evidence="9" type="ORF">NE237_007075</name>
</gene>
<proteinExistence type="predicted"/>
<feature type="transmembrane region" description="Helical" evidence="7">
    <location>
        <begin position="126"/>
        <end position="145"/>
    </location>
</feature>
<feature type="transmembrane region" description="Helical" evidence="7">
    <location>
        <begin position="65"/>
        <end position="84"/>
    </location>
</feature>
<feature type="transmembrane region" description="Helical" evidence="7">
    <location>
        <begin position="575"/>
        <end position="595"/>
    </location>
</feature>
<feature type="transmembrane region" description="Helical" evidence="7">
    <location>
        <begin position="393"/>
        <end position="412"/>
    </location>
</feature>
<evidence type="ECO:0000313" key="10">
    <source>
        <dbReference type="Proteomes" id="UP001141806"/>
    </source>
</evidence>